<gene>
    <name evidence="10" type="ORF">Q8W34_06770</name>
</gene>
<comment type="subcellular location">
    <subcellularLocation>
        <location evidence="1">Cell membrane</location>
        <topology evidence="1">Peripheral membrane protein</topology>
        <orientation evidence="1">Cytoplasmic side</orientation>
    </subcellularLocation>
</comment>
<evidence type="ECO:0000256" key="1">
    <source>
        <dbReference type="ARBA" id="ARBA00004413"/>
    </source>
</evidence>
<evidence type="ECO:0000256" key="4">
    <source>
        <dbReference type="ARBA" id="ARBA00022475"/>
    </source>
</evidence>
<name>A0ABT9FC32_9GAMM</name>
<sequence length="176" mass="18914">MSNEDDFPSGFDDMDQGADSQPAKQNTEAEEDAALSSAWDEALADSCSERDKIVSSPSQTSGMVDVNNSEVRMQEIDDLAQSVVSGAAVIDQNIVNDIEIEVQIVAGSTKMRLGDLLKLNQGSAIETTSLKDAPFLLLCNGKKVGSGDLCFINDSRGIKLTELVSDNDRLLNKKNI</sequence>
<comment type="similarity">
    <text evidence="2">Belongs to the FliN/MopA/SpaO family.</text>
</comment>
<evidence type="ECO:0000256" key="6">
    <source>
        <dbReference type="ARBA" id="ARBA00022779"/>
    </source>
</evidence>
<evidence type="ECO:0000256" key="3">
    <source>
        <dbReference type="ARBA" id="ARBA00021897"/>
    </source>
</evidence>
<keyword evidence="11" id="KW-1185">Reference proteome</keyword>
<feature type="domain" description="Flagellar motor switch protein FliN-like C-terminal" evidence="9">
    <location>
        <begin position="95"/>
        <end position="164"/>
    </location>
</feature>
<keyword evidence="5" id="KW-0145">Chemotaxis</keyword>
<evidence type="ECO:0000256" key="2">
    <source>
        <dbReference type="ARBA" id="ARBA00009226"/>
    </source>
</evidence>
<dbReference type="RefSeq" id="WP_305471611.1">
    <property type="nucleotide sequence ID" value="NZ_JAUYVT010000004.1"/>
</dbReference>
<keyword evidence="7" id="KW-0472">Membrane</keyword>
<dbReference type="InterPro" id="IPR001172">
    <property type="entry name" value="FliN_T3SS_HrcQb"/>
</dbReference>
<keyword evidence="10" id="KW-0282">Flagellum</keyword>
<reference evidence="10" key="1">
    <citation type="submission" date="2023-07" db="EMBL/GenBank/DDBJ databases">
        <title>Genome content predicts the carbon catabolic preferences of heterotrophic bacteria.</title>
        <authorList>
            <person name="Gralka M."/>
        </authorList>
    </citation>
    <scope>NUCLEOTIDE SEQUENCE</scope>
    <source>
        <strain evidence="10">4G09</strain>
    </source>
</reference>
<evidence type="ECO:0000259" key="9">
    <source>
        <dbReference type="Pfam" id="PF01052"/>
    </source>
</evidence>
<protein>
    <recommendedName>
        <fullName evidence="3">Flagellar motor switch protein FliN</fullName>
    </recommendedName>
</protein>
<evidence type="ECO:0000256" key="7">
    <source>
        <dbReference type="ARBA" id="ARBA00023136"/>
    </source>
</evidence>
<dbReference type="Pfam" id="PF01052">
    <property type="entry name" value="FliMN_C"/>
    <property type="match status" value="1"/>
</dbReference>
<proteinExistence type="inferred from homology"/>
<dbReference type="Proteomes" id="UP001177212">
    <property type="component" value="Unassembled WGS sequence"/>
</dbReference>
<dbReference type="Gene3D" id="2.30.330.10">
    <property type="entry name" value="SpoA-like"/>
    <property type="match status" value="1"/>
</dbReference>
<dbReference type="InterPro" id="IPR051469">
    <property type="entry name" value="FliN/MopA/SpaO"/>
</dbReference>
<accession>A0ABT9FC32</accession>
<evidence type="ECO:0000313" key="10">
    <source>
        <dbReference type="EMBL" id="MDP2564330.1"/>
    </source>
</evidence>
<dbReference type="SUPFAM" id="SSF101801">
    <property type="entry name" value="Surface presentation of antigens (SPOA)"/>
    <property type="match status" value="1"/>
</dbReference>
<dbReference type="PANTHER" id="PTHR43484:SF1">
    <property type="entry name" value="FLAGELLAR MOTOR SWITCH PROTEIN FLIN"/>
    <property type="match status" value="1"/>
</dbReference>
<organism evidence="10 11">
    <name type="scientific">Pseudoalteromonas marina</name>
    <dbReference type="NCBI Taxonomy" id="267375"/>
    <lineage>
        <taxon>Bacteria</taxon>
        <taxon>Pseudomonadati</taxon>
        <taxon>Pseudomonadota</taxon>
        <taxon>Gammaproteobacteria</taxon>
        <taxon>Alteromonadales</taxon>
        <taxon>Pseudoalteromonadaceae</taxon>
        <taxon>Pseudoalteromonas</taxon>
    </lineage>
</organism>
<keyword evidence="4" id="KW-1003">Cell membrane</keyword>
<dbReference type="EMBL" id="JAUYVT010000004">
    <property type="protein sequence ID" value="MDP2564330.1"/>
    <property type="molecule type" value="Genomic_DNA"/>
</dbReference>
<feature type="compositionally biased region" description="Acidic residues" evidence="8">
    <location>
        <begin position="1"/>
        <end position="16"/>
    </location>
</feature>
<dbReference type="InterPro" id="IPR036429">
    <property type="entry name" value="SpoA-like_sf"/>
</dbReference>
<keyword evidence="10" id="KW-0969">Cilium</keyword>
<evidence type="ECO:0000313" key="11">
    <source>
        <dbReference type="Proteomes" id="UP001177212"/>
    </source>
</evidence>
<comment type="caution">
    <text evidence="10">The sequence shown here is derived from an EMBL/GenBank/DDBJ whole genome shotgun (WGS) entry which is preliminary data.</text>
</comment>
<evidence type="ECO:0000256" key="5">
    <source>
        <dbReference type="ARBA" id="ARBA00022500"/>
    </source>
</evidence>
<dbReference type="PANTHER" id="PTHR43484">
    <property type="match status" value="1"/>
</dbReference>
<keyword evidence="6" id="KW-0283">Flagellar rotation</keyword>
<keyword evidence="10" id="KW-0966">Cell projection</keyword>
<feature type="region of interest" description="Disordered" evidence="8">
    <location>
        <begin position="1"/>
        <end position="41"/>
    </location>
</feature>
<evidence type="ECO:0000256" key="8">
    <source>
        <dbReference type="SAM" id="MobiDB-lite"/>
    </source>
</evidence>
<dbReference type="InterPro" id="IPR001543">
    <property type="entry name" value="FliN-like_C"/>
</dbReference>
<dbReference type="PRINTS" id="PR00956">
    <property type="entry name" value="FLGMOTORFLIN"/>
</dbReference>